<sequence length="547" mass="63860">MALTSSRPLYKQRTESLPNTVTSVMFGNGQINPEDNPNYLVYKKTSTCGHFRMVSHWSVYCSSSRFKVIDSEIYSEIKARVGVIPWCRGAFVRMMERIVEMMQDESTGVPVRTVKSFMSKVPSVFTGADLITWIMKNIDVDDQVEAVHVATLMASHGYFFPIDDHYLIVKNDNTYYRFQTPCFWPSRCGEPENTDYAVYLCKRTMQNKQRLELADYEAENLARLQKMFSRKWEFIYMQAEAQAKVDKKRDKLERKVLDSQERAFWDVHRPVPGCVNTTEVDIKKACRMNRHPKMTRVSSMPNYAVPGGRLSPSISESDLFNPCDNIRHDISLLRKKLEKRRVKISKVSESYLAYYEQYAEYDAFINAPDPSNPWISDSTDFWEQEKTLNPRDIPQRRVKRWAFNIEELLQDPAGKDQFSKFLDKEFSGENLKFWLACKELKGLPIREVHRKVHEIFTEFLAPGAHNPVNVDGTITELVRNRMEVNPTRYVFDEAQDHIFKLMKSDSYSRYLRSDQYKEFLSGTRKKLVRMKTRSIIPKLPSLNLGGQ</sequence>
<dbReference type="InterPro" id="IPR047017">
    <property type="entry name" value="RGS6/7/9/11_DHEX_sf"/>
</dbReference>
<keyword evidence="1" id="KW-0734">Signal transduction inhibitor</keyword>
<dbReference type="InterPro" id="IPR015898">
    <property type="entry name" value="G-protein_gamma-like_dom"/>
</dbReference>
<evidence type="ECO:0008006" key="7">
    <source>
        <dbReference type="Google" id="ProtNLM"/>
    </source>
</evidence>
<organism evidence="5 6">
    <name type="scientific">Magallana gigas</name>
    <name type="common">Pacific oyster</name>
    <name type="synonym">Crassostrea gigas</name>
    <dbReference type="NCBI Taxonomy" id="29159"/>
    <lineage>
        <taxon>Eukaryota</taxon>
        <taxon>Metazoa</taxon>
        <taxon>Spiralia</taxon>
        <taxon>Lophotrochozoa</taxon>
        <taxon>Mollusca</taxon>
        <taxon>Bivalvia</taxon>
        <taxon>Autobranchia</taxon>
        <taxon>Pteriomorphia</taxon>
        <taxon>Ostreida</taxon>
        <taxon>Ostreoidea</taxon>
        <taxon>Ostreidae</taxon>
        <taxon>Magallana</taxon>
    </lineage>
</organism>
<dbReference type="InterPro" id="IPR034483">
    <property type="entry name" value="RGS_Egl-10"/>
</dbReference>
<dbReference type="GO" id="GO:0008277">
    <property type="term" value="P:regulation of G protein-coupled receptor signaling pathway"/>
    <property type="evidence" value="ECO:0007669"/>
    <property type="project" value="InterPro"/>
</dbReference>
<dbReference type="Pfam" id="PF00615">
    <property type="entry name" value="RGS"/>
    <property type="match status" value="1"/>
</dbReference>
<evidence type="ECO:0000256" key="1">
    <source>
        <dbReference type="ARBA" id="ARBA00022700"/>
    </source>
</evidence>
<dbReference type="CDD" id="cd04450">
    <property type="entry name" value="DEP_RGS7-like"/>
    <property type="match status" value="1"/>
</dbReference>
<reference evidence="5" key="1">
    <citation type="submission" date="2022-08" db="UniProtKB">
        <authorList>
            <consortium name="EnsemblMetazoa"/>
        </authorList>
    </citation>
    <scope>IDENTIFICATION</scope>
    <source>
        <strain evidence="5">05x7-T-G4-1.051#20</strain>
    </source>
</reference>
<dbReference type="GO" id="GO:0005096">
    <property type="term" value="F:GTPase activator activity"/>
    <property type="evidence" value="ECO:0007669"/>
    <property type="project" value="TreeGrafter"/>
</dbReference>
<dbReference type="Gene3D" id="1.10.10.10">
    <property type="entry name" value="Winged helix-like DNA-binding domain superfamily/Winged helix DNA-binding domain"/>
    <property type="match status" value="1"/>
</dbReference>
<dbReference type="FunFam" id="1.10.1240.60:FF:000001">
    <property type="entry name" value="Regulator of G-protein signaling 6"/>
    <property type="match status" value="1"/>
</dbReference>
<dbReference type="PROSITE" id="PS50186">
    <property type="entry name" value="DEP"/>
    <property type="match status" value="1"/>
</dbReference>
<evidence type="ECO:0000313" key="6">
    <source>
        <dbReference type="Proteomes" id="UP000005408"/>
    </source>
</evidence>
<dbReference type="InterPro" id="IPR036305">
    <property type="entry name" value="RGS_sf"/>
</dbReference>
<keyword evidence="6" id="KW-1185">Reference proteome</keyword>
<dbReference type="GO" id="GO:0009968">
    <property type="term" value="P:negative regulation of signal transduction"/>
    <property type="evidence" value="ECO:0007669"/>
    <property type="project" value="UniProtKB-KW"/>
</dbReference>
<dbReference type="Gene3D" id="1.10.1240.60">
    <property type="match status" value="1"/>
</dbReference>
<evidence type="ECO:0000259" key="2">
    <source>
        <dbReference type="PROSITE" id="PS50058"/>
    </source>
</evidence>
<dbReference type="SMART" id="SM00315">
    <property type="entry name" value="RGS"/>
    <property type="match status" value="1"/>
</dbReference>
<feature type="domain" description="RGS" evidence="3">
    <location>
        <begin position="404"/>
        <end position="520"/>
    </location>
</feature>
<evidence type="ECO:0000313" key="5">
    <source>
        <dbReference type="EnsemblMetazoa" id="G12305.2:cds"/>
    </source>
</evidence>
<dbReference type="PRINTS" id="PR01301">
    <property type="entry name" value="RGSPROTEIN"/>
</dbReference>
<protein>
    <recommendedName>
        <fullName evidence="7">Regulator of G-protein signaling 7</fullName>
    </recommendedName>
</protein>
<dbReference type="Pfam" id="PF18148">
    <property type="entry name" value="RGS_DHEX"/>
    <property type="match status" value="1"/>
</dbReference>
<dbReference type="PANTHER" id="PTHR45746">
    <property type="entry name" value="LP21163P"/>
    <property type="match status" value="1"/>
</dbReference>
<dbReference type="SMART" id="SM00224">
    <property type="entry name" value="GGL"/>
    <property type="match status" value="1"/>
</dbReference>
<dbReference type="Pfam" id="PF00631">
    <property type="entry name" value="G-gamma"/>
    <property type="match status" value="1"/>
</dbReference>
<feature type="domain" description="G protein gamma" evidence="2">
    <location>
        <begin position="310"/>
        <end position="385"/>
    </location>
</feature>
<dbReference type="InterPro" id="IPR044926">
    <property type="entry name" value="RGS_subdomain_2"/>
</dbReference>
<dbReference type="SUPFAM" id="SSF48097">
    <property type="entry name" value="Regulator of G-protein signaling, RGS"/>
    <property type="match status" value="1"/>
</dbReference>
<dbReference type="GO" id="GO:0035556">
    <property type="term" value="P:intracellular signal transduction"/>
    <property type="evidence" value="ECO:0007669"/>
    <property type="project" value="InterPro"/>
</dbReference>
<dbReference type="GO" id="GO:0043005">
    <property type="term" value="C:neuron projection"/>
    <property type="evidence" value="ECO:0007669"/>
    <property type="project" value="TreeGrafter"/>
</dbReference>
<dbReference type="SMART" id="SM01224">
    <property type="entry name" value="G_gamma"/>
    <property type="match status" value="1"/>
</dbReference>
<evidence type="ECO:0000259" key="4">
    <source>
        <dbReference type="PROSITE" id="PS50186"/>
    </source>
</evidence>
<dbReference type="InterPro" id="IPR036390">
    <property type="entry name" value="WH_DNA-bd_sf"/>
</dbReference>
<dbReference type="CDD" id="cd08705">
    <property type="entry name" value="RGS_R7-like"/>
    <property type="match status" value="1"/>
</dbReference>
<dbReference type="Pfam" id="PF00610">
    <property type="entry name" value="DEP"/>
    <property type="match status" value="1"/>
</dbReference>
<dbReference type="InterPro" id="IPR047016">
    <property type="entry name" value="RGS6/7/9/11"/>
</dbReference>
<accession>A0A8W8I333</accession>
<feature type="domain" description="DEP" evidence="4">
    <location>
        <begin position="105"/>
        <end position="180"/>
    </location>
</feature>
<dbReference type="InterPro" id="IPR036284">
    <property type="entry name" value="GGL_sf"/>
</dbReference>
<dbReference type="Proteomes" id="UP000005408">
    <property type="component" value="Unassembled WGS sequence"/>
</dbReference>
<dbReference type="InterPro" id="IPR036388">
    <property type="entry name" value="WH-like_DNA-bd_sf"/>
</dbReference>
<dbReference type="InterPro" id="IPR040759">
    <property type="entry name" value="RGS_DHEX"/>
</dbReference>
<dbReference type="GO" id="GO:0005737">
    <property type="term" value="C:cytoplasm"/>
    <property type="evidence" value="ECO:0007669"/>
    <property type="project" value="TreeGrafter"/>
</dbReference>
<name>A0A8W8I333_MAGGI</name>
<dbReference type="GO" id="GO:0007186">
    <property type="term" value="P:G protein-coupled receptor signaling pathway"/>
    <property type="evidence" value="ECO:0007669"/>
    <property type="project" value="InterPro"/>
</dbReference>
<dbReference type="Gene3D" id="1.10.167.10">
    <property type="entry name" value="Regulator of G-protein Signalling 4, domain 2"/>
    <property type="match status" value="1"/>
</dbReference>
<dbReference type="FunFam" id="1.10.10.10:FF:000162">
    <property type="entry name" value="Regulator of G-protein signaling 6"/>
    <property type="match status" value="1"/>
</dbReference>
<evidence type="ECO:0000259" key="3">
    <source>
        <dbReference type="PROSITE" id="PS50132"/>
    </source>
</evidence>
<dbReference type="PROSITE" id="PS50132">
    <property type="entry name" value="RGS"/>
    <property type="match status" value="1"/>
</dbReference>
<dbReference type="SUPFAM" id="SSF46785">
    <property type="entry name" value="Winged helix' DNA-binding domain"/>
    <property type="match status" value="1"/>
</dbReference>
<dbReference type="PANTHER" id="PTHR45746:SF6">
    <property type="entry name" value="LP21163P"/>
    <property type="match status" value="1"/>
</dbReference>
<dbReference type="InterPro" id="IPR016137">
    <property type="entry name" value="RGS"/>
</dbReference>
<dbReference type="Gene3D" id="4.10.260.10">
    <property type="entry name" value="Transducin (heterotrimeric G protein), gamma chain"/>
    <property type="match status" value="1"/>
</dbReference>
<dbReference type="SMART" id="SM00049">
    <property type="entry name" value="DEP"/>
    <property type="match status" value="1"/>
</dbReference>
<dbReference type="InterPro" id="IPR000591">
    <property type="entry name" value="DEP_dom"/>
</dbReference>
<dbReference type="EnsemblMetazoa" id="G12305.2">
    <property type="protein sequence ID" value="G12305.2:cds"/>
    <property type="gene ID" value="G12305"/>
</dbReference>
<proteinExistence type="predicted"/>
<dbReference type="AlphaFoldDB" id="A0A8W8I333"/>
<dbReference type="FunFam" id="1.10.167.10:FF:000001">
    <property type="entry name" value="Putative regulator of g-protein signaling 12"/>
    <property type="match status" value="1"/>
</dbReference>
<dbReference type="SUPFAM" id="SSF48670">
    <property type="entry name" value="Transducin (heterotrimeric G protein), gamma chain"/>
    <property type="match status" value="1"/>
</dbReference>
<dbReference type="CDD" id="cd00068">
    <property type="entry name" value="GGL"/>
    <property type="match status" value="1"/>
</dbReference>
<dbReference type="PROSITE" id="PS50058">
    <property type="entry name" value="G_PROTEIN_GAMMA"/>
    <property type="match status" value="1"/>
</dbReference>